<accession>A0A0S4J537</accession>
<feature type="compositionally biased region" description="Polar residues" evidence="1">
    <location>
        <begin position="130"/>
        <end position="140"/>
    </location>
</feature>
<feature type="compositionally biased region" description="Basic residues" evidence="1">
    <location>
        <begin position="250"/>
        <end position="260"/>
    </location>
</feature>
<feature type="compositionally biased region" description="Pro residues" evidence="1">
    <location>
        <begin position="73"/>
        <end position="84"/>
    </location>
</feature>
<dbReference type="AlphaFoldDB" id="A0A0S4J537"/>
<sequence>MQAHRKKKTVHPFVYHGIVVPPPAESIPHTRANISPNRSGKHSEGGVTTTTDDSIPRAHEQTQSPPRRNSDIPPGPHTRPLSPPPRDRQRGHGDEVHDDAHHGGGARSRESPRHGSPQRESPRRAVTAVESYTAQDSNFVPTHAAAGIGRGPSGAGRPPVSTSATGSRSASYSDAFGTSGRGVAPPRSASSAAAFSPHLPPGVNTPPAVATPPSEPVDIRENSPANAMLQSSQHRPPTTFIEASPMKQDHPRRKLPPVSA</sequence>
<evidence type="ECO:0000313" key="2">
    <source>
        <dbReference type="EMBL" id="CUG86586.1"/>
    </source>
</evidence>
<feature type="compositionally biased region" description="Low complexity" evidence="1">
    <location>
        <begin position="184"/>
        <end position="197"/>
    </location>
</feature>
<feature type="compositionally biased region" description="Basic and acidic residues" evidence="1">
    <location>
        <begin position="85"/>
        <end position="113"/>
    </location>
</feature>
<feature type="compositionally biased region" description="Polar residues" evidence="1">
    <location>
        <begin position="160"/>
        <end position="172"/>
    </location>
</feature>
<dbReference type="Proteomes" id="UP000051952">
    <property type="component" value="Unassembled WGS sequence"/>
</dbReference>
<feature type="compositionally biased region" description="Polar residues" evidence="1">
    <location>
        <begin position="223"/>
        <end position="236"/>
    </location>
</feature>
<gene>
    <name evidence="2" type="ORF">BSAL_06750</name>
</gene>
<dbReference type="VEuPathDB" id="TriTrypDB:BSAL_06750"/>
<proteinExistence type="predicted"/>
<feature type="region of interest" description="Disordered" evidence="1">
    <location>
        <begin position="1"/>
        <end position="260"/>
    </location>
</feature>
<name>A0A0S4J537_BODSA</name>
<keyword evidence="3" id="KW-1185">Reference proteome</keyword>
<feature type="compositionally biased region" description="Pro residues" evidence="1">
    <location>
        <begin position="198"/>
        <end position="215"/>
    </location>
</feature>
<organism evidence="2 3">
    <name type="scientific">Bodo saltans</name>
    <name type="common">Flagellated protozoan</name>
    <dbReference type="NCBI Taxonomy" id="75058"/>
    <lineage>
        <taxon>Eukaryota</taxon>
        <taxon>Discoba</taxon>
        <taxon>Euglenozoa</taxon>
        <taxon>Kinetoplastea</taxon>
        <taxon>Metakinetoplastina</taxon>
        <taxon>Eubodonida</taxon>
        <taxon>Bodonidae</taxon>
        <taxon>Bodo</taxon>
    </lineage>
</organism>
<feature type="compositionally biased region" description="Basic residues" evidence="1">
    <location>
        <begin position="1"/>
        <end position="10"/>
    </location>
</feature>
<reference evidence="3" key="1">
    <citation type="submission" date="2015-09" db="EMBL/GenBank/DDBJ databases">
        <authorList>
            <consortium name="Pathogen Informatics"/>
        </authorList>
    </citation>
    <scope>NUCLEOTIDE SEQUENCE [LARGE SCALE GENOMIC DNA]</scope>
    <source>
        <strain evidence="3">Lake Konstanz</strain>
    </source>
</reference>
<evidence type="ECO:0000256" key="1">
    <source>
        <dbReference type="SAM" id="MobiDB-lite"/>
    </source>
</evidence>
<dbReference type="EMBL" id="CYKH01001337">
    <property type="protein sequence ID" value="CUG86586.1"/>
    <property type="molecule type" value="Genomic_DNA"/>
</dbReference>
<evidence type="ECO:0000313" key="3">
    <source>
        <dbReference type="Proteomes" id="UP000051952"/>
    </source>
</evidence>
<protein>
    <submittedName>
        <fullName evidence="2">Uncharacterized protein</fullName>
    </submittedName>
</protein>